<evidence type="ECO:0000256" key="4">
    <source>
        <dbReference type="ARBA" id="ARBA00023136"/>
    </source>
</evidence>
<dbReference type="Pfam" id="PF07690">
    <property type="entry name" value="MFS_1"/>
    <property type="match status" value="1"/>
</dbReference>
<dbReference type="InterPro" id="IPR036259">
    <property type="entry name" value="MFS_trans_sf"/>
</dbReference>
<organism evidence="7 8">
    <name type="scientific">Acanthaster planci</name>
    <name type="common">Crown-of-thorns starfish</name>
    <dbReference type="NCBI Taxonomy" id="133434"/>
    <lineage>
        <taxon>Eukaryota</taxon>
        <taxon>Metazoa</taxon>
        <taxon>Echinodermata</taxon>
        <taxon>Eleutherozoa</taxon>
        <taxon>Asterozoa</taxon>
        <taxon>Asteroidea</taxon>
        <taxon>Valvatacea</taxon>
        <taxon>Valvatida</taxon>
        <taxon>Acanthasteridae</taxon>
        <taxon>Acanthaster</taxon>
    </lineage>
</organism>
<evidence type="ECO:0000256" key="3">
    <source>
        <dbReference type="ARBA" id="ARBA00022989"/>
    </source>
</evidence>
<evidence type="ECO:0000256" key="2">
    <source>
        <dbReference type="ARBA" id="ARBA00022692"/>
    </source>
</evidence>
<evidence type="ECO:0000256" key="5">
    <source>
        <dbReference type="SAM" id="MobiDB-lite"/>
    </source>
</evidence>
<feature type="transmembrane region" description="Helical" evidence="6">
    <location>
        <begin position="386"/>
        <end position="406"/>
    </location>
</feature>
<dbReference type="Proteomes" id="UP000694845">
    <property type="component" value="Unplaced"/>
</dbReference>
<keyword evidence="3 6" id="KW-1133">Transmembrane helix</keyword>
<dbReference type="RefSeq" id="XP_022100527.1">
    <property type="nucleotide sequence ID" value="XM_022244835.1"/>
</dbReference>
<feature type="region of interest" description="Disordered" evidence="5">
    <location>
        <begin position="26"/>
        <end position="45"/>
    </location>
</feature>
<proteinExistence type="predicted"/>
<feature type="transmembrane region" description="Helical" evidence="6">
    <location>
        <begin position="56"/>
        <end position="76"/>
    </location>
</feature>
<evidence type="ECO:0000313" key="8">
    <source>
        <dbReference type="RefSeq" id="XP_022100527.1"/>
    </source>
</evidence>
<evidence type="ECO:0000256" key="1">
    <source>
        <dbReference type="ARBA" id="ARBA00004141"/>
    </source>
</evidence>
<keyword evidence="2 6" id="KW-0812">Transmembrane</keyword>
<feature type="compositionally biased region" description="Polar residues" evidence="5">
    <location>
        <begin position="26"/>
        <end position="35"/>
    </location>
</feature>
<feature type="transmembrane region" description="Helical" evidence="6">
    <location>
        <begin position="188"/>
        <end position="209"/>
    </location>
</feature>
<dbReference type="SUPFAM" id="SSF103473">
    <property type="entry name" value="MFS general substrate transporter"/>
    <property type="match status" value="2"/>
</dbReference>
<dbReference type="OrthoDB" id="422206at2759"/>
<feature type="transmembrane region" description="Helical" evidence="6">
    <location>
        <begin position="263"/>
        <end position="282"/>
    </location>
</feature>
<protein>
    <submittedName>
        <fullName evidence="8">Disrupted in renal carcinoma protein 2 homolog isoform X2</fullName>
    </submittedName>
</protein>
<keyword evidence="7" id="KW-1185">Reference proteome</keyword>
<dbReference type="GO" id="GO:0016020">
    <property type="term" value="C:membrane"/>
    <property type="evidence" value="ECO:0007669"/>
    <property type="project" value="UniProtKB-SubCell"/>
</dbReference>
<dbReference type="InterPro" id="IPR049680">
    <property type="entry name" value="FLVCR1-2_SLC49-like"/>
</dbReference>
<dbReference type="GeneID" id="110984545"/>
<feature type="transmembrane region" description="Helical" evidence="6">
    <location>
        <begin position="360"/>
        <end position="380"/>
    </location>
</feature>
<gene>
    <name evidence="8" type="primary">LOC110984545</name>
</gene>
<evidence type="ECO:0000313" key="7">
    <source>
        <dbReference type="Proteomes" id="UP000694845"/>
    </source>
</evidence>
<dbReference type="InterPro" id="IPR011701">
    <property type="entry name" value="MFS"/>
</dbReference>
<sequence length="424" mass="46420">MAETDPLVSFAAPSDTRLHVHGSKYSTVNQNPQTRSLKKGTDKQEGAQHEAYPARWFILAVFSLLCALQAATWNTWGPIADTVKVVLNWTDSDIALLTNWGPISFVITGFLFSYLLLVKGLRYCVLCSSLIFLLGLGIRCLPVGIDNLKWTMNAGHVCIGIAGPVMMSAPTEVSAVWFPPHQRTTSTAISTTAAFLGMSASFLVGPLIVTSIPQNSRMRSYSRCSRSNAPVLSGEAADFTEPVRHETQGQLQRWGPEDDQDTVGWIGFISNIAGMLAGLVIARLVDLLGGRMKAVLILLTAGAFIGCVWCVLLSMRYIPYSLMSVYITCIIIGVCVNASPPIFFEITVEGMYPVSEGNTTMVLTYLNNVAALIFLALPLIPNIGVIWMNWLLLGAIAVCIPLLMMYKEHYNRLDEDKMESSIQN</sequence>
<name>A0A8B7Z6E7_ACAPL</name>
<feature type="transmembrane region" description="Helical" evidence="6">
    <location>
        <begin position="324"/>
        <end position="348"/>
    </location>
</feature>
<reference evidence="8" key="1">
    <citation type="submission" date="2025-08" db="UniProtKB">
        <authorList>
            <consortium name="RefSeq"/>
        </authorList>
    </citation>
    <scope>IDENTIFICATION</scope>
</reference>
<feature type="transmembrane region" description="Helical" evidence="6">
    <location>
        <begin position="123"/>
        <end position="144"/>
    </location>
</feature>
<dbReference type="GO" id="GO:0022857">
    <property type="term" value="F:transmembrane transporter activity"/>
    <property type="evidence" value="ECO:0007669"/>
    <property type="project" value="InterPro"/>
</dbReference>
<dbReference type="PANTHER" id="PTHR10924">
    <property type="entry name" value="MAJOR FACILITATOR SUPERFAMILY PROTEIN-RELATED"/>
    <property type="match status" value="1"/>
</dbReference>
<dbReference type="PANTHER" id="PTHR10924:SF27">
    <property type="entry name" value="SOLUTE CARRIER FAMILY 49 MEMBER 4"/>
    <property type="match status" value="1"/>
</dbReference>
<dbReference type="AlphaFoldDB" id="A0A8B7Z6E7"/>
<keyword evidence="4 6" id="KW-0472">Membrane</keyword>
<feature type="transmembrane region" description="Helical" evidence="6">
    <location>
        <begin position="96"/>
        <end position="116"/>
    </location>
</feature>
<evidence type="ECO:0000256" key="6">
    <source>
        <dbReference type="SAM" id="Phobius"/>
    </source>
</evidence>
<feature type="transmembrane region" description="Helical" evidence="6">
    <location>
        <begin position="294"/>
        <end position="318"/>
    </location>
</feature>
<accession>A0A8B7Z6E7</accession>
<comment type="subcellular location">
    <subcellularLocation>
        <location evidence="1">Membrane</location>
        <topology evidence="1">Multi-pass membrane protein</topology>
    </subcellularLocation>
</comment>
<dbReference type="Gene3D" id="1.20.1250.20">
    <property type="entry name" value="MFS general substrate transporter like domains"/>
    <property type="match status" value="2"/>
</dbReference>